<reference evidence="1" key="1">
    <citation type="journal article" date="2022" name="bioRxiv">
        <title>Population genetic analysis of Ophidiomyces ophidiicola, the causative agent of snake fungal disease, indicates recent introductions to the USA.</title>
        <authorList>
            <person name="Ladner J.T."/>
            <person name="Palmer J.M."/>
            <person name="Ettinger C.L."/>
            <person name="Stajich J.E."/>
            <person name="Farrell T.M."/>
            <person name="Glorioso B.M."/>
            <person name="Lawson B."/>
            <person name="Price S.J."/>
            <person name="Stengle A.G."/>
            <person name="Grear D.A."/>
            <person name="Lorch J.M."/>
        </authorList>
    </citation>
    <scope>NUCLEOTIDE SEQUENCE</scope>
    <source>
        <strain evidence="1">NWHC 24266-5</strain>
    </source>
</reference>
<organism evidence="1">
    <name type="scientific">Ophidiomyces ophidiicola</name>
    <dbReference type="NCBI Taxonomy" id="1387563"/>
    <lineage>
        <taxon>Eukaryota</taxon>
        <taxon>Fungi</taxon>
        <taxon>Dikarya</taxon>
        <taxon>Ascomycota</taxon>
        <taxon>Pezizomycotina</taxon>
        <taxon>Eurotiomycetes</taxon>
        <taxon>Eurotiomycetidae</taxon>
        <taxon>Onygenales</taxon>
        <taxon>Onygenaceae</taxon>
        <taxon>Ophidiomyces</taxon>
    </lineage>
</organism>
<name>A0ACB8V0M6_9EURO</name>
<evidence type="ECO:0000313" key="1">
    <source>
        <dbReference type="EMBL" id="KAI2389710.1"/>
    </source>
</evidence>
<gene>
    <name evidence="1" type="ORF">LOY88_001984</name>
</gene>
<sequence>MLQIGQFSRVGSVRLLFRHTKQTLLRHISITCRGNPICKDDLFRYTNGHFLIDEERQFHGRYAKFNVDELCSVAAASGGSESPIIAIDKMEGGFCKALLMKKADGTEVVAKLPTKRAGPPQRLTESEALTDASVQEHTTIPVPKVLAWSSNSSNKVGSEYILMEKAPGVQLWNRWPKMNGSSKLAIIEHLVKLESQLGSIEFPYSGSLYFRDEIKDINASTPLSKELDPRQSYCVGPTVNSSWHYQLHPGASSVERDNSGPWCSLSDYGKDLIQREISKISQREEHGGDSHSQADSKGAINDLTAATKVLEVLESYHPKLTSLSKPTLWHTDLHLGNIFISEDDPSKIVSIIDWQSTSIGPLFLQVTWPEFLKPTGEYMCGLVRPLLPEKFEELDESEKKRAIHTRDNALLTKTYELSSWQVNKGVIYSALNLPSVLREIFIRCGESADQGTTGLRACLAELFQSWTELDISGECPISFSAGELSDIEQEFERYREWSSIQEFAREYLETDVDGWISPERDFAEIQQRNKVGLQKYIHEMSKRMSPHEARKIWPFLENV</sequence>
<protein>
    <submittedName>
        <fullName evidence="1">Uncharacterized protein</fullName>
    </submittedName>
</protein>
<comment type="caution">
    <text evidence="1">The sequence shown here is derived from an EMBL/GenBank/DDBJ whole genome shotgun (WGS) entry which is preliminary data.</text>
</comment>
<dbReference type="EMBL" id="JALBCA010000022">
    <property type="protein sequence ID" value="KAI2389710.1"/>
    <property type="molecule type" value="Genomic_DNA"/>
</dbReference>
<proteinExistence type="predicted"/>
<accession>A0ACB8V0M6</accession>